<feature type="coiled-coil region" evidence="1">
    <location>
        <begin position="61"/>
        <end position="88"/>
    </location>
</feature>
<feature type="compositionally biased region" description="Basic and acidic residues" evidence="2">
    <location>
        <begin position="631"/>
        <end position="640"/>
    </location>
</feature>
<evidence type="ECO:0000313" key="3">
    <source>
        <dbReference type="EMBL" id="EIW75915.1"/>
    </source>
</evidence>
<sequence>MSFTTFFEDIFGSVLVEDEFVEQSKRCPKDCEHCSHTILMQELEILALHTQASQSKIAEERDALLVRVAELEAIVEKSEQEQVQVQVQCTQSTYFGSQLETIIEETSAELEADAEGNITVLALQTCNLRELELVPNAPPSDVSVTSDEDTSGVMADLSSLHPYSEPFTLDGAEAAALFASFANYDPVLAHEPSIRPPPNGTTVAIGSPPMKSVDFWNERVSEERHEFADTVLQKVWKKPLEPQSHDFSLERGRKVMVFDESAPENAQAGKGKSRGGDAGAHAYEVMAVPGRPHTIHGDWDAPDFSSDEDDHGRFDDAFVWMQPVDEAAIGPLGPSTLANILQGNAARRVVATREEEPARMSLPSTPLNVVAQASTSRGQRRDADVGSAINPKTPARQPLGEPKTPARQRVRERDDAQPFSPLARLPQEPGAFVPSPEPLDMFESVIQIGHREWKNDHLEPTVEFLISNSEAATSTPRETLGGAALPTPFNLEGVHDMGIPGLTFNNEADLQDVSDGSSPATLAEVSGDAAFESFISNGTQDMDMASIVHENLADGDAFVIQSEEVNECSNEGFSDDSFHSTLESLSHMSFNSYKNESLDASADSDDDEGSDASFDSNRDEWSDDSFSSSSGDERYDSFDSARDEGVSVYHSFTLDSPDFSNINSIDDPLAAPLDPRDLELELNLSPSPPPAPFPSSSSDEGQARSLNTVDWLIASLRTFTPAELASFSQRIVQPPRPWWPHYDLIIGYQGMSPEEFGEVAQRLLTEPQVSEKPMTTIRFYAPAQI</sequence>
<dbReference type="GeneID" id="19206163"/>
<organism evidence="3 4">
    <name type="scientific">Coniophora puteana (strain RWD-64-598)</name>
    <name type="common">Brown rot fungus</name>
    <dbReference type="NCBI Taxonomy" id="741705"/>
    <lineage>
        <taxon>Eukaryota</taxon>
        <taxon>Fungi</taxon>
        <taxon>Dikarya</taxon>
        <taxon>Basidiomycota</taxon>
        <taxon>Agaricomycotina</taxon>
        <taxon>Agaricomycetes</taxon>
        <taxon>Agaricomycetidae</taxon>
        <taxon>Boletales</taxon>
        <taxon>Coniophorineae</taxon>
        <taxon>Coniophoraceae</taxon>
        <taxon>Coniophora</taxon>
    </lineage>
</organism>
<dbReference type="RefSeq" id="XP_007773910.1">
    <property type="nucleotide sequence ID" value="XM_007775720.1"/>
</dbReference>
<name>A0A5M3MBB0_CONPW</name>
<comment type="caution">
    <text evidence="3">The sequence shown here is derived from an EMBL/GenBank/DDBJ whole genome shotgun (WGS) entry which is preliminary data.</text>
</comment>
<evidence type="ECO:0000313" key="4">
    <source>
        <dbReference type="Proteomes" id="UP000053558"/>
    </source>
</evidence>
<proteinExistence type="predicted"/>
<dbReference type="Proteomes" id="UP000053558">
    <property type="component" value="Unassembled WGS sequence"/>
</dbReference>
<keyword evidence="1" id="KW-0175">Coiled coil</keyword>
<protein>
    <submittedName>
        <fullName evidence="3">Uncharacterized protein</fullName>
    </submittedName>
</protein>
<keyword evidence="4" id="KW-1185">Reference proteome</keyword>
<dbReference type="AlphaFoldDB" id="A0A5M3MBB0"/>
<dbReference type="KEGG" id="cput:CONPUDRAFT_169155"/>
<evidence type="ECO:0000256" key="1">
    <source>
        <dbReference type="SAM" id="Coils"/>
    </source>
</evidence>
<reference evidence="4" key="1">
    <citation type="journal article" date="2012" name="Science">
        <title>The Paleozoic origin of enzymatic lignin decomposition reconstructed from 31 fungal genomes.</title>
        <authorList>
            <person name="Floudas D."/>
            <person name="Binder M."/>
            <person name="Riley R."/>
            <person name="Barry K."/>
            <person name="Blanchette R.A."/>
            <person name="Henrissat B."/>
            <person name="Martinez A.T."/>
            <person name="Otillar R."/>
            <person name="Spatafora J.W."/>
            <person name="Yadav J.S."/>
            <person name="Aerts A."/>
            <person name="Benoit I."/>
            <person name="Boyd A."/>
            <person name="Carlson A."/>
            <person name="Copeland A."/>
            <person name="Coutinho P.M."/>
            <person name="de Vries R.P."/>
            <person name="Ferreira P."/>
            <person name="Findley K."/>
            <person name="Foster B."/>
            <person name="Gaskell J."/>
            <person name="Glotzer D."/>
            <person name="Gorecki P."/>
            <person name="Heitman J."/>
            <person name="Hesse C."/>
            <person name="Hori C."/>
            <person name="Igarashi K."/>
            <person name="Jurgens J.A."/>
            <person name="Kallen N."/>
            <person name="Kersten P."/>
            <person name="Kohler A."/>
            <person name="Kuees U."/>
            <person name="Kumar T.K.A."/>
            <person name="Kuo A."/>
            <person name="LaButti K."/>
            <person name="Larrondo L.F."/>
            <person name="Lindquist E."/>
            <person name="Ling A."/>
            <person name="Lombard V."/>
            <person name="Lucas S."/>
            <person name="Lundell T."/>
            <person name="Martin R."/>
            <person name="McLaughlin D.J."/>
            <person name="Morgenstern I."/>
            <person name="Morin E."/>
            <person name="Murat C."/>
            <person name="Nagy L.G."/>
            <person name="Nolan M."/>
            <person name="Ohm R.A."/>
            <person name="Patyshakuliyeva A."/>
            <person name="Rokas A."/>
            <person name="Ruiz-Duenas F.J."/>
            <person name="Sabat G."/>
            <person name="Salamov A."/>
            <person name="Samejima M."/>
            <person name="Schmutz J."/>
            <person name="Slot J.C."/>
            <person name="St John F."/>
            <person name="Stenlid J."/>
            <person name="Sun H."/>
            <person name="Sun S."/>
            <person name="Syed K."/>
            <person name="Tsang A."/>
            <person name="Wiebenga A."/>
            <person name="Young D."/>
            <person name="Pisabarro A."/>
            <person name="Eastwood D.C."/>
            <person name="Martin F."/>
            <person name="Cullen D."/>
            <person name="Grigoriev I.V."/>
            <person name="Hibbett D.S."/>
        </authorList>
    </citation>
    <scope>NUCLEOTIDE SEQUENCE [LARGE SCALE GENOMIC DNA]</scope>
    <source>
        <strain evidence="4">RWD-64-598 SS2</strain>
    </source>
</reference>
<feature type="region of interest" description="Disordered" evidence="2">
    <location>
        <begin position="680"/>
        <end position="702"/>
    </location>
</feature>
<gene>
    <name evidence="3" type="ORF">CONPUDRAFT_169155</name>
</gene>
<feature type="region of interest" description="Disordered" evidence="2">
    <location>
        <begin position="598"/>
        <end position="640"/>
    </location>
</feature>
<feature type="region of interest" description="Disordered" evidence="2">
    <location>
        <begin position="372"/>
        <end position="429"/>
    </location>
</feature>
<accession>A0A5M3MBB0</accession>
<evidence type="ECO:0000256" key="2">
    <source>
        <dbReference type="SAM" id="MobiDB-lite"/>
    </source>
</evidence>
<dbReference type="EMBL" id="JH711587">
    <property type="protein sequence ID" value="EIW75915.1"/>
    <property type="molecule type" value="Genomic_DNA"/>
</dbReference>